<dbReference type="EMBL" id="JAHDVG010000474">
    <property type="protein sequence ID" value="KAH1178548.1"/>
    <property type="molecule type" value="Genomic_DNA"/>
</dbReference>
<organism evidence="1 2">
    <name type="scientific">Mauremys mutica</name>
    <name type="common">yellowpond turtle</name>
    <dbReference type="NCBI Taxonomy" id="74926"/>
    <lineage>
        <taxon>Eukaryota</taxon>
        <taxon>Metazoa</taxon>
        <taxon>Chordata</taxon>
        <taxon>Craniata</taxon>
        <taxon>Vertebrata</taxon>
        <taxon>Euteleostomi</taxon>
        <taxon>Archelosauria</taxon>
        <taxon>Testudinata</taxon>
        <taxon>Testudines</taxon>
        <taxon>Cryptodira</taxon>
        <taxon>Durocryptodira</taxon>
        <taxon>Testudinoidea</taxon>
        <taxon>Geoemydidae</taxon>
        <taxon>Geoemydinae</taxon>
        <taxon>Mauremys</taxon>
    </lineage>
</organism>
<gene>
    <name evidence="1" type="ORF">KIL84_012250</name>
</gene>
<evidence type="ECO:0000313" key="2">
    <source>
        <dbReference type="Proteomes" id="UP000827986"/>
    </source>
</evidence>
<dbReference type="Proteomes" id="UP000827986">
    <property type="component" value="Unassembled WGS sequence"/>
</dbReference>
<dbReference type="AlphaFoldDB" id="A0A9D3XES4"/>
<proteinExistence type="predicted"/>
<protein>
    <submittedName>
        <fullName evidence="1">Uncharacterized protein</fullName>
    </submittedName>
</protein>
<evidence type="ECO:0000313" key="1">
    <source>
        <dbReference type="EMBL" id="KAH1178548.1"/>
    </source>
</evidence>
<reference evidence="1" key="1">
    <citation type="submission" date="2021-09" db="EMBL/GenBank/DDBJ databases">
        <title>The genome of Mauremys mutica provides insights into the evolution of semi-aquatic lifestyle.</title>
        <authorList>
            <person name="Gong S."/>
            <person name="Gao Y."/>
        </authorList>
    </citation>
    <scope>NUCLEOTIDE SEQUENCE</scope>
    <source>
        <strain evidence="1">MM-2020</strain>
        <tissue evidence="1">Muscle</tissue>
    </source>
</reference>
<accession>A0A9D3XES4</accession>
<keyword evidence="2" id="KW-1185">Reference proteome</keyword>
<sequence>MSEPSWGEQPREVQGNEELELFSFSGKEAEAQHPCSQWLSESEPVYTEGLEKAPIAFSEEQCKGQSK</sequence>
<feature type="non-terminal residue" evidence="1">
    <location>
        <position position="67"/>
    </location>
</feature>
<comment type="caution">
    <text evidence="1">The sequence shown here is derived from an EMBL/GenBank/DDBJ whole genome shotgun (WGS) entry which is preliminary data.</text>
</comment>
<name>A0A9D3XES4_9SAUR</name>